<gene>
    <name evidence="2" type="ORF">DIURU_000892</name>
</gene>
<evidence type="ECO:0000313" key="2">
    <source>
        <dbReference type="EMBL" id="KAA8906854.1"/>
    </source>
</evidence>
<dbReference type="EMBL" id="SWFT01000029">
    <property type="protein sequence ID" value="KAA8906854.1"/>
    <property type="molecule type" value="Genomic_DNA"/>
</dbReference>
<accession>A0A642UWM8</accession>
<dbReference type="RefSeq" id="XP_034014308.1">
    <property type="nucleotide sequence ID" value="XM_034159190.1"/>
</dbReference>
<sequence length="111" mass="12007">GQYRKVVESVDTLLAKPVITIEDLIAAEKPYIRLPSKRDLAGPTPNPKKQKGKGGKGSNKGSKGNSNSNGDKCRTCIEQGVSEAEAPVWTPEHRKAKHPKKNEKGFRGGSK</sequence>
<reference evidence="2 3" key="1">
    <citation type="submission" date="2019-07" db="EMBL/GenBank/DDBJ databases">
        <title>Genome assembly of two rare yeast pathogens: Diutina rugosa and Trichomonascus ciferrii.</title>
        <authorList>
            <person name="Mixao V."/>
            <person name="Saus E."/>
            <person name="Hansen A."/>
            <person name="Lass-Flor C."/>
            <person name="Gabaldon T."/>
        </authorList>
    </citation>
    <scope>NUCLEOTIDE SEQUENCE [LARGE SCALE GENOMIC DNA]</scope>
    <source>
        <strain evidence="2 3">CBS 613</strain>
    </source>
</reference>
<feature type="compositionally biased region" description="Basic and acidic residues" evidence="1">
    <location>
        <begin position="102"/>
        <end position="111"/>
    </location>
</feature>
<proteinExistence type="predicted"/>
<evidence type="ECO:0000313" key="3">
    <source>
        <dbReference type="Proteomes" id="UP000449547"/>
    </source>
</evidence>
<feature type="compositionally biased region" description="Low complexity" evidence="1">
    <location>
        <begin position="59"/>
        <end position="70"/>
    </location>
</feature>
<feature type="region of interest" description="Disordered" evidence="1">
    <location>
        <begin position="32"/>
        <end position="111"/>
    </location>
</feature>
<dbReference type="GeneID" id="54779545"/>
<name>A0A642UWM8_DIURU</name>
<comment type="caution">
    <text evidence="2">The sequence shown here is derived from an EMBL/GenBank/DDBJ whole genome shotgun (WGS) entry which is preliminary data.</text>
</comment>
<organism evidence="2 3">
    <name type="scientific">Diutina rugosa</name>
    <name type="common">Yeast</name>
    <name type="synonym">Candida rugosa</name>
    <dbReference type="NCBI Taxonomy" id="5481"/>
    <lineage>
        <taxon>Eukaryota</taxon>
        <taxon>Fungi</taxon>
        <taxon>Dikarya</taxon>
        <taxon>Ascomycota</taxon>
        <taxon>Saccharomycotina</taxon>
        <taxon>Pichiomycetes</taxon>
        <taxon>Debaryomycetaceae</taxon>
        <taxon>Diutina</taxon>
    </lineage>
</organism>
<dbReference type="AlphaFoldDB" id="A0A642UWM8"/>
<dbReference type="Proteomes" id="UP000449547">
    <property type="component" value="Unassembled WGS sequence"/>
</dbReference>
<evidence type="ECO:0000256" key="1">
    <source>
        <dbReference type="SAM" id="MobiDB-lite"/>
    </source>
</evidence>
<protein>
    <submittedName>
        <fullName evidence="2">Uncharacterized protein</fullName>
    </submittedName>
</protein>
<keyword evidence="3" id="KW-1185">Reference proteome</keyword>
<dbReference type="VEuPathDB" id="FungiDB:DIURU_000892"/>
<feature type="non-terminal residue" evidence="2">
    <location>
        <position position="1"/>
    </location>
</feature>